<evidence type="ECO:0000256" key="5">
    <source>
        <dbReference type="ARBA" id="ARBA00023239"/>
    </source>
</evidence>
<dbReference type="CDD" id="cd08010">
    <property type="entry name" value="MltG_like"/>
    <property type="match status" value="1"/>
</dbReference>
<dbReference type="EC" id="4.2.2.29" evidence="7"/>
<dbReference type="NCBIfam" id="TIGR00247">
    <property type="entry name" value="endolytic transglycosylase MltG"/>
    <property type="match status" value="1"/>
</dbReference>
<keyword evidence="6 7" id="KW-0961">Cell wall biogenesis/degradation</keyword>
<evidence type="ECO:0000256" key="1">
    <source>
        <dbReference type="ARBA" id="ARBA00022475"/>
    </source>
</evidence>
<sequence>MTDYGRGSGSEPWHPEDPLFGDQGWAAQQATDAGAPYGGPQHQQHQQHQQQQFDQQQHQQQYAQQPQQQPSYGGGQDPYQQQYAQQQYATQQYADPQQYGGAQQYGNGNGQYDGAQQQPQQQPQHQHQQQFDQQAQQQQQQAQQQQSQPQQQPQQGQYADPQYNDPQYNGGWDAGQQAEMPYAGTPSGPYTAQQETYGESPDPYATPDAYPPPQPPGRRRAEPEPEPEAEQAAAGKESDGPEKESHPFLTGDDGDGGGDGKDADTEDEGRGGRRNKQKKGRNGVACLVVAVVFLGGAGGVGYVGYQFWESKFGPPPDYSGVGSGSVQVEIPQGAGGYEIGAILVKNGVVKSQRAFVSATKNNPKGNTLQAGVYTLSKEMSAANAVKTMLSPSSRNALIIPEGRRNVQIYAMIDKQLGLAEGSTEKVAKKETANLGLPKWAKNGSPIKDPLEGFLFPASYPVAKGTKPEAVLKKMVARANSEYTKLDLVGNAKKHDLAGPWELLTAASLVQAEGKTHDDFRKMAEVIYNRLKPDNTETNQFLQFDSTFNYLKGQSEIDISVAEITKNQDPYNSYTHKGLTPGPIGNPGEDALAAVLNPTEDGWIYFVATDGQDKTEFAKNYDEFLLLKDKFDGRNKGN</sequence>
<comment type="similarity">
    <text evidence="7">Belongs to the transglycosylase MltG family.</text>
</comment>
<evidence type="ECO:0000313" key="9">
    <source>
        <dbReference type="EMBL" id="AXG76875.1"/>
    </source>
</evidence>
<dbReference type="GO" id="GO:0071555">
    <property type="term" value="P:cell wall organization"/>
    <property type="evidence" value="ECO:0007669"/>
    <property type="project" value="UniProtKB-KW"/>
</dbReference>
<evidence type="ECO:0000256" key="3">
    <source>
        <dbReference type="ARBA" id="ARBA00022989"/>
    </source>
</evidence>
<feature type="compositionally biased region" description="Basic and acidic residues" evidence="8">
    <location>
        <begin position="258"/>
        <end position="271"/>
    </location>
</feature>
<dbReference type="PANTHER" id="PTHR30518:SF2">
    <property type="entry name" value="ENDOLYTIC MUREIN TRANSGLYCOSYLASE"/>
    <property type="match status" value="1"/>
</dbReference>
<dbReference type="RefSeq" id="WP_114658249.1">
    <property type="nucleotide sequence ID" value="NZ_CP031194.1"/>
</dbReference>
<feature type="transmembrane region" description="Helical" evidence="7">
    <location>
        <begin position="283"/>
        <end position="305"/>
    </location>
</feature>
<comment type="subcellular location">
    <subcellularLocation>
        <location evidence="7">Cell membrane</location>
        <topology evidence="7">Single-pass membrane protein</topology>
    </subcellularLocation>
</comment>
<reference evidence="10" key="1">
    <citation type="submission" date="2018-07" db="EMBL/GenBank/DDBJ databases">
        <authorList>
            <person name="Zhao J."/>
        </authorList>
    </citation>
    <scope>NUCLEOTIDE SEQUENCE [LARGE SCALE GENOMIC DNA]</scope>
    <source>
        <strain evidence="10">GSSD-12</strain>
    </source>
</reference>
<dbReference type="EMBL" id="CP031194">
    <property type="protein sequence ID" value="AXG76875.1"/>
    <property type="molecule type" value="Genomic_DNA"/>
</dbReference>
<dbReference type="AlphaFoldDB" id="A0A345HJK1"/>
<feature type="compositionally biased region" description="Low complexity" evidence="8">
    <location>
        <begin position="33"/>
        <end position="163"/>
    </location>
</feature>
<dbReference type="GO" id="GO:0005886">
    <property type="term" value="C:plasma membrane"/>
    <property type="evidence" value="ECO:0007669"/>
    <property type="project" value="UniProtKB-SubCell"/>
</dbReference>
<evidence type="ECO:0000256" key="2">
    <source>
        <dbReference type="ARBA" id="ARBA00022692"/>
    </source>
</evidence>
<dbReference type="HAMAP" id="MF_02065">
    <property type="entry name" value="MltG"/>
    <property type="match status" value="1"/>
</dbReference>
<keyword evidence="1 7" id="KW-1003">Cell membrane</keyword>
<dbReference type="GO" id="GO:0008932">
    <property type="term" value="F:lytic endotransglycosylase activity"/>
    <property type="evidence" value="ECO:0007669"/>
    <property type="project" value="UniProtKB-UniRule"/>
</dbReference>
<feature type="compositionally biased region" description="Polar residues" evidence="8">
    <location>
        <begin position="188"/>
        <end position="197"/>
    </location>
</feature>
<dbReference type="Gene3D" id="3.30.1490.480">
    <property type="entry name" value="Endolytic murein transglycosylase"/>
    <property type="match status" value="1"/>
</dbReference>
<comment type="catalytic activity">
    <reaction evidence="7">
        <text>a peptidoglycan chain = a peptidoglycan chain with N-acetyl-1,6-anhydromuramyl-[peptide] at the reducing end + a peptidoglycan chain with N-acetylglucosamine at the non-reducing end.</text>
        <dbReference type="EC" id="4.2.2.29"/>
    </reaction>
</comment>
<dbReference type="KEGG" id="spad:DVK44_03325"/>
<keyword evidence="10" id="KW-1185">Reference proteome</keyword>
<evidence type="ECO:0000256" key="6">
    <source>
        <dbReference type="ARBA" id="ARBA00023316"/>
    </source>
</evidence>
<dbReference type="InterPro" id="IPR003770">
    <property type="entry name" value="MLTG-like"/>
</dbReference>
<comment type="function">
    <text evidence="7">Functions as a peptidoglycan terminase that cleaves nascent peptidoglycan strands endolytically to terminate their elongation.</text>
</comment>
<accession>A0A345HJK1</accession>
<proteinExistence type="inferred from homology"/>
<name>A0A345HJK1_9ACTN</name>
<feature type="compositionally biased region" description="Basic and acidic residues" evidence="8">
    <location>
        <begin position="236"/>
        <end position="246"/>
    </location>
</feature>
<protein>
    <recommendedName>
        <fullName evidence="7">Endolytic murein transglycosylase</fullName>
        <ecNumber evidence="7">4.2.2.29</ecNumber>
    </recommendedName>
    <alternativeName>
        <fullName evidence="7">Peptidoglycan lytic transglycosylase</fullName>
    </alternativeName>
    <alternativeName>
        <fullName evidence="7">Peptidoglycan polymerization terminase</fullName>
    </alternativeName>
</protein>
<dbReference type="OrthoDB" id="9814591at2"/>
<dbReference type="Pfam" id="PF02618">
    <property type="entry name" value="YceG"/>
    <property type="match status" value="1"/>
</dbReference>
<feature type="site" description="Important for catalytic activity" evidence="7">
    <location>
        <position position="512"/>
    </location>
</feature>
<evidence type="ECO:0000256" key="7">
    <source>
        <dbReference type="HAMAP-Rule" id="MF_02065"/>
    </source>
</evidence>
<evidence type="ECO:0000256" key="8">
    <source>
        <dbReference type="SAM" id="MobiDB-lite"/>
    </source>
</evidence>
<evidence type="ECO:0000313" key="10">
    <source>
        <dbReference type="Proteomes" id="UP000253868"/>
    </source>
</evidence>
<keyword evidence="2 7" id="KW-0812">Transmembrane</keyword>
<keyword evidence="4 7" id="KW-0472">Membrane</keyword>
<dbReference type="GO" id="GO:0009252">
    <property type="term" value="P:peptidoglycan biosynthetic process"/>
    <property type="evidence" value="ECO:0007669"/>
    <property type="project" value="UniProtKB-UniRule"/>
</dbReference>
<keyword evidence="5 7" id="KW-0456">Lyase</keyword>
<gene>
    <name evidence="7 9" type="primary">mltG</name>
    <name evidence="9" type="ORF">DVK44_03325</name>
</gene>
<organism evidence="9 10">
    <name type="scientific">Streptomyces paludis</name>
    <dbReference type="NCBI Taxonomy" id="2282738"/>
    <lineage>
        <taxon>Bacteria</taxon>
        <taxon>Bacillati</taxon>
        <taxon>Actinomycetota</taxon>
        <taxon>Actinomycetes</taxon>
        <taxon>Kitasatosporales</taxon>
        <taxon>Streptomycetaceae</taxon>
        <taxon>Streptomyces</taxon>
    </lineage>
</organism>
<feature type="region of interest" description="Disordered" evidence="8">
    <location>
        <begin position="1"/>
        <end position="279"/>
    </location>
</feature>
<dbReference type="PANTHER" id="PTHR30518">
    <property type="entry name" value="ENDOLYTIC MUREIN TRANSGLYCOSYLASE"/>
    <property type="match status" value="1"/>
</dbReference>
<dbReference type="Proteomes" id="UP000253868">
    <property type="component" value="Chromosome"/>
</dbReference>
<evidence type="ECO:0000256" key="4">
    <source>
        <dbReference type="ARBA" id="ARBA00023136"/>
    </source>
</evidence>
<keyword evidence="3 7" id="KW-1133">Transmembrane helix</keyword>